<dbReference type="STRING" id="1227496.C489_06608"/>
<feature type="region of interest" description="Disordered" evidence="1">
    <location>
        <begin position="1"/>
        <end position="45"/>
    </location>
</feature>
<name>L9Y501_9EURY</name>
<feature type="region of interest" description="Disordered" evidence="1">
    <location>
        <begin position="78"/>
        <end position="104"/>
    </location>
</feature>
<keyword evidence="3" id="KW-1185">Reference proteome</keyword>
<reference evidence="2 3" key="1">
    <citation type="journal article" date="2014" name="PLoS Genet.">
        <title>Phylogenetically driven sequencing of extremely halophilic archaea reveals strategies for static and dynamic osmo-response.</title>
        <authorList>
            <person name="Becker E.A."/>
            <person name="Seitzer P.M."/>
            <person name="Tritt A."/>
            <person name="Larsen D."/>
            <person name="Krusor M."/>
            <person name="Yao A.I."/>
            <person name="Wu D."/>
            <person name="Madern D."/>
            <person name="Eisen J.A."/>
            <person name="Darling A.E."/>
            <person name="Facciotti M.T."/>
        </authorList>
    </citation>
    <scope>NUCLEOTIDE SEQUENCE [LARGE SCALE GENOMIC DNA]</scope>
    <source>
        <strain evidence="2 3">JCM 10478</strain>
    </source>
</reference>
<dbReference type="EMBL" id="AOID01000021">
    <property type="protein sequence ID" value="ELY68751.1"/>
    <property type="molecule type" value="Genomic_DNA"/>
</dbReference>
<protein>
    <submittedName>
        <fullName evidence="2">Uncharacterized protein</fullName>
    </submittedName>
</protein>
<evidence type="ECO:0000256" key="1">
    <source>
        <dbReference type="SAM" id="MobiDB-lite"/>
    </source>
</evidence>
<dbReference type="AlphaFoldDB" id="L9Y501"/>
<evidence type="ECO:0000313" key="2">
    <source>
        <dbReference type="EMBL" id="ELY68751.1"/>
    </source>
</evidence>
<dbReference type="Proteomes" id="UP000011632">
    <property type="component" value="Unassembled WGS sequence"/>
</dbReference>
<evidence type="ECO:0000313" key="3">
    <source>
        <dbReference type="Proteomes" id="UP000011632"/>
    </source>
</evidence>
<proteinExistence type="predicted"/>
<sequence>MDDGNSGDGPASEDPIPITDPTIDLELVDGSPESRSPDGLGRQVDSEVQFDITNGGSDVTITGISISEAGDADYLEKTARGWDPDGDEVQITGGGSDGSLNRDGRLLVGPEAQRYDLDEQATIESSENATVELKRFYEERQWSSEHDMSGKTVTLVLYTDLDHPDYQGKTPVEVTFSLPA</sequence>
<organism evidence="2 3">
    <name type="scientific">Natrinema versiforme JCM 10478</name>
    <dbReference type="NCBI Taxonomy" id="1227496"/>
    <lineage>
        <taxon>Archaea</taxon>
        <taxon>Methanobacteriati</taxon>
        <taxon>Methanobacteriota</taxon>
        <taxon>Stenosarchaea group</taxon>
        <taxon>Halobacteria</taxon>
        <taxon>Halobacteriales</taxon>
        <taxon>Natrialbaceae</taxon>
        <taxon>Natrinema</taxon>
    </lineage>
</organism>
<accession>L9Y501</accession>
<comment type="caution">
    <text evidence="2">The sequence shown here is derived from an EMBL/GenBank/DDBJ whole genome shotgun (WGS) entry which is preliminary data.</text>
</comment>
<gene>
    <name evidence="2" type="ORF">C489_06608</name>
</gene>